<name>A0A1I7WR65_HETBA</name>
<evidence type="ECO:0000313" key="2">
    <source>
        <dbReference type="WBParaSite" id="Hba_07667"/>
    </source>
</evidence>
<reference evidence="2" key="1">
    <citation type="submission" date="2016-11" db="UniProtKB">
        <authorList>
            <consortium name="WormBaseParasite"/>
        </authorList>
    </citation>
    <scope>IDENTIFICATION</scope>
</reference>
<accession>A0A1I7WR65</accession>
<evidence type="ECO:0000313" key="1">
    <source>
        <dbReference type="Proteomes" id="UP000095283"/>
    </source>
</evidence>
<keyword evidence="1" id="KW-1185">Reference proteome</keyword>
<protein>
    <submittedName>
        <fullName evidence="2">Uncharacterized protein</fullName>
    </submittedName>
</protein>
<dbReference type="AlphaFoldDB" id="A0A1I7WR65"/>
<proteinExistence type="predicted"/>
<dbReference type="Proteomes" id="UP000095283">
    <property type="component" value="Unplaced"/>
</dbReference>
<organism evidence="1 2">
    <name type="scientific">Heterorhabditis bacteriophora</name>
    <name type="common">Entomopathogenic nematode worm</name>
    <dbReference type="NCBI Taxonomy" id="37862"/>
    <lineage>
        <taxon>Eukaryota</taxon>
        <taxon>Metazoa</taxon>
        <taxon>Ecdysozoa</taxon>
        <taxon>Nematoda</taxon>
        <taxon>Chromadorea</taxon>
        <taxon>Rhabditida</taxon>
        <taxon>Rhabditina</taxon>
        <taxon>Rhabditomorpha</taxon>
        <taxon>Strongyloidea</taxon>
        <taxon>Heterorhabditidae</taxon>
        <taxon>Heterorhabditis</taxon>
    </lineage>
</organism>
<dbReference type="WBParaSite" id="Hba_07667">
    <property type="protein sequence ID" value="Hba_07667"/>
    <property type="gene ID" value="Hba_07667"/>
</dbReference>
<sequence length="125" mass="14375">MDYYQQGRPQGSAGQSTHQYVQYPAQVENSDRGGLFYYFSIVIRVDLHKCFTSNRLGIKHNKQLINNTIQCNRDQLTPLSITERSTISQQCLVTVRVVIRGVVHEVLLETLVRRQFKLHNLLGSV</sequence>